<proteinExistence type="predicted"/>
<sequence length="55" mass="6076">MIKVSVIMHTIKKTPKITETMVAVLLGFALIAAPKVHPRKKIMNVKHTRIAGLIS</sequence>
<accession>A0A744ARL6</accession>
<reference evidence="1" key="1">
    <citation type="journal article" date="2018" name="Genome Biol.">
        <title>SKESA: strategic k-mer extension for scrupulous assemblies.</title>
        <authorList>
            <person name="Souvorov A."/>
            <person name="Agarwala R."/>
            <person name="Lipman D.J."/>
        </authorList>
    </citation>
    <scope>NUCLEOTIDE SEQUENCE</scope>
    <source>
        <strain evidence="1">MA.CK_97/00003277</strain>
    </source>
</reference>
<reference evidence="1" key="2">
    <citation type="submission" date="2020-02" db="EMBL/GenBank/DDBJ databases">
        <authorList>
            <consortium name="NCBI Pathogen Detection Project"/>
        </authorList>
    </citation>
    <scope>NUCLEOTIDE SEQUENCE</scope>
    <source>
        <strain evidence="1">MA.CK_97/00003277</strain>
    </source>
</reference>
<gene>
    <name evidence="1" type="ORF">G9B55_001754</name>
</gene>
<organism evidence="1">
    <name type="scientific">Salmonella enterica</name>
    <name type="common">Salmonella choleraesuis</name>
    <dbReference type="NCBI Taxonomy" id="28901"/>
    <lineage>
        <taxon>Bacteria</taxon>
        <taxon>Pseudomonadati</taxon>
        <taxon>Pseudomonadota</taxon>
        <taxon>Gammaproteobacteria</taxon>
        <taxon>Enterobacterales</taxon>
        <taxon>Enterobacteriaceae</taxon>
        <taxon>Salmonella</taxon>
    </lineage>
</organism>
<name>A0A744ARL6_SALER</name>
<dbReference type="AlphaFoldDB" id="A0A744ARL6"/>
<evidence type="ECO:0000313" key="1">
    <source>
        <dbReference type="EMBL" id="HAF2322738.1"/>
    </source>
</evidence>
<protein>
    <submittedName>
        <fullName evidence="1">Uncharacterized protein</fullName>
    </submittedName>
</protein>
<comment type="caution">
    <text evidence="1">The sequence shown here is derived from an EMBL/GenBank/DDBJ whole genome shotgun (WGS) entry which is preliminary data.</text>
</comment>
<dbReference type="EMBL" id="DAAUNS010000004">
    <property type="protein sequence ID" value="HAF2322738.1"/>
    <property type="molecule type" value="Genomic_DNA"/>
</dbReference>